<sequence length="531" mass="60936">SEQFLRICNNLRRESKTNKGLNTGTLLLDPAIHEALARHFAAKADWSSLNSILKRLQQDGLPISKRLYLFSLECLGRLLQNVACVTLTPSRTPYTPATATSLTKVVVAQNSAKQRDLENRIAEVLTKLISRIIAEGHDITTGLMELPRTQDTLNHILFAINRVRPDLRPNLFYLPEVMSAGSSSVKHVSVAEETSYPVEKHVLSVPVRSFEVYHVLIPNSARYIQYCLLIPCTNIHGLTSITYTFATSQLRGLLNEQDRWRVALKTGFIELLQRLKRSHSRDKITVYPFLKILPASQYVDLMVKAIDNMVLDSALQHVNSYLVCLQLGESVEAACSLYRRDQLGVFTELRHIYRDYAQMFNEESMKLPHFRHMWLHALDKRVHQGVSLQPEFPDWPASVHFLVGRALYSLIYDRVRFNRKEPIRIRQSAPINLSNKNLPQSQYRSENSAAQSEEAPALFEVPTEYPEELRNEVKVSSTEYRVCKIPFIRKIAHFLAVISSRYFLEKLMQFLPESTQVNSSSVCIRWYLAYC</sequence>
<dbReference type="GO" id="GO:0000428">
    <property type="term" value="C:DNA-directed RNA polymerase complex"/>
    <property type="evidence" value="ECO:0007669"/>
    <property type="project" value="UniProtKB-KW"/>
</dbReference>
<name>A0A8E0S0L1_9TREM</name>
<dbReference type="Proteomes" id="UP000728185">
    <property type="component" value="Unassembled WGS sequence"/>
</dbReference>
<evidence type="ECO:0000259" key="1">
    <source>
        <dbReference type="Pfam" id="PF14700"/>
    </source>
</evidence>
<dbReference type="InterPro" id="IPR037159">
    <property type="entry name" value="RNA_POL_N_sf"/>
</dbReference>
<accession>A0A8E0S0L1</accession>
<keyword evidence="2" id="KW-0804">Transcription</keyword>
<keyword evidence="2" id="KW-0240">DNA-directed RNA polymerase</keyword>
<dbReference type="SUPFAM" id="SSF56672">
    <property type="entry name" value="DNA/RNA polymerases"/>
    <property type="match status" value="1"/>
</dbReference>
<dbReference type="Pfam" id="PF14700">
    <property type="entry name" value="RPOL_N"/>
    <property type="match status" value="1"/>
</dbReference>
<evidence type="ECO:0000313" key="2">
    <source>
        <dbReference type="EMBL" id="KAA0192968.1"/>
    </source>
</evidence>
<dbReference type="AlphaFoldDB" id="A0A8E0S0L1"/>
<gene>
    <name evidence="2" type="ORF">FBUS_07754</name>
</gene>
<dbReference type="OrthoDB" id="276422at2759"/>
<evidence type="ECO:0000313" key="3">
    <source>
        <dbReference type="Proteomes" id="UP000728185"/>
    </source>
</evidence>
<dbReference type="EMBL" id="LUCM01005325">
    <property type="protein sequence ID" value="KAA0192968.1"/>
    <property type="molecule type" value="Genomic_DNA"/>
</dbReference>
<dbReference type="InterPro" id="IPR043502">
    <property type="entry name" value="DNA/RNA_pol_sf"/>
</dbReference>
<comment type="caution">
    <text evidence="2">The sequence shown here is derived from an EMBL/GenBank/DDBJ whole genome shotgun (WGS) entry which is preliminary data.</text>
</comment>
<keyword evidence="3" id="KW-1185">Reference proteome</keyword>
<organism evidence="2 3">
    <name type="scientific">Fasciolopsis buskii</name>
    <dbReference type="NCBI Taxonomy" id="27845"/>
    <lineage>
        <taxon>Eukaryota</taxon>
        <taxon>Metazoa</taxon>
        <taxon>Spiralia</taxon>
        <taxon>Lophotrochozoa</taxon>
        <taxon>Platyhelminthes</taxon>
        <taxon>Trematoda</taxon>
        <taxon>Digenea</taxon>
        <taxon>Plagiorchiida</taxon>
        <taxon>Echinostomata</taxon>
        <taxon>Echinostomatoidea</taxon>
        <taxon>Fasciolidae</taxon>
        <taxon>Fasciolopsis</taxon>
    </lineage>
</organism>
<dbReference type="Gene3D" id="1.10.1320.10">
    <property type="entry name" value="DNA-directed RNA polymerase, N-terminal domain"/>
    <property type="match status" value="1"/>
</dbReference>
<feature type="domain" description="DNA-directed RNA polymerase N-terminal" evidence="1">
    <location>
        <begin position="259"/>
        <end position="421"/>
    </location>
</feature>
<reference evidence="2" key="1">
    <citation type="submission" date="2019-05" db="EMBL/GenBank/DDBJ databases">
        <title>Annotation for the trematode Fasciolopsis buski.</title>
        <authorList>
            <person name="Choi Y.-J."/>
        </authorList>
    </citation>
    <scope>NUCLEOTIDE SEQUENCE</scope>
    <source>
        <strain evidence="2">HT</strain>
        <tissue evidence="2">Whole worm</tissue>
    </source>
</reference>
<feature type="non-terminal residue" evidence="2">
    <location>
        <position position="531"/>
    </location>
</feature>
<dbReference type="InterPro" id="IPR029262">
    <property type="entry name" value="RPOL_N"/>
</dbReference>
<proteinExistence type="predicted"/>
<protein>
    <submittedName>
        <fullName evidence="2">DNA-directed RNA polymerase</fullName>
    </submittedName>
</protein>